<dbReference type="Gene3D" id="3.90.180.10">
    <property type="entry name" value="Medium-chain alcohol dehydrogenases, catalytic domain"/>
    <property type="match status" value="1"/>
</dbReference>
<accession>A0A854QDV9</accession>
<proteinExistence type="predicted"/>
<comment type="caution">
    <text evidence="1">The sequence shown here is derived from an EMBL/GenBank/DDBJ whole genome shotgun (WGS) entry which is preliminary data.</text>
</comment>
<dbReference type="InterPro" id="IPR011032">
    <property type="entry name" value="GroES-like_sf"/>
</dbReference>
<dbReference type="EMBL" id="AMKT01000078">
    <property type="protein sequence ID" value="OXG13914.1"/>
    <property type="molecule type" value="Genomic_DNA"/>
</dbReference>
<sequence length="135" mass="14899">MLTTSSGPVQYMSQQYEKDDFPQKINTVVFSYLVPVPLPLSTFQTFQRLKVASHGPPSLPLAFLLLLSTPNYLPVFLSSSTSSSPYPRSLHWVSVQEVPIPELGDNQVLVKVEYAPLVRFSFTCSALLSSASSCL</sequence>
<dbReference type="SUPFAM" id="SSF50129">
    <property type="entry name" value="GroES-like"/>
    <property type="match status" value="1"/>
</dbReference>
<evidence type="ECO:0000313" key="1">
    <source>
        <dbReference type="EMBL" id="OXG13914.1"/>
    </source>
</evidence>
<reference evidence="1 2" key="1">
    <citation type="submission" date="2017-06" db="EMBL/GenBank/DDBJ databases">
        <title>Global population genomics of the pathogenic fungus Cryptococcus neoformans var. grubii.</title>
        <authorList>
            <person name="Cuomo C."/>
            <person name="Litvintseva A."/>
            <person name="Chen Y."/>
            <person name="Young S."/>
            <person name="Zeng Q."/>
            <person name="Chapman S."/>
            <person name="Gujja S."/>
            <person name="Saif S."/>
            <person name="Birren B."/>
        </authorList>
    </citation>
    <scope>NUCLEOTIDE SEQUENCE [LARGE SCALE GENOMIC DNA]</scope>
    <source>
        <strain evidence="1 2">Tu259-1</strain>
    </source>
</reference>
<organism evidence="1 2">
    <name type="scientific">Cryptococcus neoformans Tu259-1</name>
    <dbReference type="NCBI Taxonomy" id="1230072"/>
    <lineage>
        <taxon>Eukaryota</taxon>
        <taxon>Fungi</taxon>
        <taxon>Dikarya</taxon>
        <taxon>Basidiomycota</taxon>
        <taxon>Agaricomycotina</taxon>
        <taxon>Tremellomycetes</taxon>
        <taxon>Tremellales</taxon>
        <taxon>Cryptococcaceae</taxon>
        <taxon>Cryptococcus</taxon>
        <taxon>Cryptococcus neoformans species complex</taxon>
    </lineage>
</organism>
<dbReference type="AlphaFoldDB" id="A0A854QDV9"/>
<dbReference type="Proteomes" id="UP000199727">
    <property type="component" value="Unassembled WGS sequence"/>
</dbReference>
<evidence type="ECO:0000313" key="2">
    <source>
        <dbReference type="Proteomes" id="UP000199727"/>
    </source>
</evidence>
<name>A0A854QDV9_CRYNE</name>
<gene>
    <name evidence="1" type="ORF">C361_06061</name>
</gene>
<protein>
    <submittedName>
        <fullName evidence="1">Uncharacterized protein</fullName>
    </submittedName>
</protein>